<feature type="region of interest" description="Disordered" evidence="2">
    <location>
        <begin position="341"/>
        <end position="364"/>
    </location>
</feature>
<feature type="region of interest" description="Disordered" evidence="2">
    <location>
        <begin position="294"/>
        <end position="328"/>
    </location>
</feature>
<evidence type="ECO:0000259" key="3">
    <source>
        <dbReference type="PROSITE" id="PS50994"/>
    </source>
</evidence>
<dbReference type="PANTHER" id="PTHR18929">
    <property type="entry name" value="PROTEIN DISULFIDE ISOMERASE"/>
    <property type="match status" value="1"/>
</dbReference>
<dbReference type="PROSITE" id="PS50994">
    <property type="entry name" value="INTEGRASE"/>
    <property type="match status" value="1"/>
</dbReference>
<evidence type="ECO:0000259" key="4">
    <source>
        <dbReference type="PROSITE" id="PS51352"/>
    </source>
</evidence>
<evidence type="ECO:0000256" key="2">
    <source>
        <dbReference type="SAM" id="MobiDB-lite"/>
    </source>
</evidence>
<dbReference type="InterPro" id="IPR001584">
    <property type="entry name" value="Integrase_cat-core"/>
</dbReference>
<evidence type="ECO:0000313" key="5">
    <source>
        <dbReference type="EMBL" id="CAK9087417.1"/>
    </source>
</evidence>
<dbReference type="EMBL" id="CAXAMM010039573">
    <property type="protein sequence ID" value="CAK9087417.1"/>
    <property type="molecule type" value="Genomic_DNA"/>
</dbReference>
<dbReference type="SUPFAM" id="SSF53098">
    <property type="entry name" value="Ribonuclease H-like"/>
    <property type="match status" value="1"/>
</dbReference>
<feature type="compositionally biased region" description="Basic and acidic residues" evidence="2">
    <location>
        <begin position="311"/>
        <end position="321"/>
    </location>
</feature>
<feature type="region of interest" description="Disordered" evidence="2">
    <location>
        <begin position="1132"/>
        <end position="1159"/>
    </location>
</feature>
<dbReference type="InterPro" id="IPR012337">
    <property type="entry name" value="RNaseH-like_sf"/>
</dbReference>
<sequence>MICAGTSYQRYFGLLQQIICDSGNEFKGAFERGLELCGVLQHVILPECPWQNGKAERHGGWLKNRLDAELHGGRCTLQTLEEIDEFLATLTSVKNRWLCRGGYTPAQLVFGELPRIPGELLAEDELALHGMHDAYNDPMAIDEAAGEYRRRHQIRERARQLAMQQSSTEAIRKSVHAATHQQRHWAPGQWVYVFRRAKQNQDLLSLEHMQEQLMSLEKDLPQEKRLMVQSNVKRRAFPLDIRWKSPVQEDLVRPIRLTPVPSRRQSINEPASEPPTMAPAEDYDINELLREVSADSGASPEVIPEPPSKVARTDSLEETHTRAPGTPVDRLLSRIPRELSPEHHPAAASSSLTPAEDLGSDGRVSRQVSEFENLRQNYYCRNVIPEDHDHQEWSGSFFNYQLGDQILTVSSEGSWNFMAKRNDEISLKDLTAEERVLFDESDDVEWTAVEKTGTIKVLMGKEANDMRKKYPDRILSSRMVRRKKPQPELHSWKAKRALIQIVVPVYGLDDVDDFIVAATPAHYEALRKSMTERFHFGKWEKGQHSEPLTQEEFQALRSLVFKINWVGRESRPEAAGIASLMASRLPRATIGDVIIVNRFVNFLRSTAERPMKIWRFHPEEMCFIAVSDAGGINMQGTDLVDAEGLPMDATQGAWMVLTAGALPQGKAAVRASPITWRSSRLKRKVFSTFGGETQAMLQGVNEVDWENPSGKQDRKSALELAIILKDLQETRSMVRWVPHQKMLVDSLTKLDPLKANDALHQFLRSGWLSLVDVQEELTCRKTDPVVELDGQNFTWAMRAYPRLLLFFYAPWCGHSRSLDPEVRRAAAELQGSVAVAKIDASMEVEIADEFGISAYPGLFLLQKGSYEEFTGRRSAAAIADWTRSKIGSALELVNNSDQLQDALGRRGVHSALVATGDAGRQATVKRLAERFRTWGKFIFLAGGLHPRVQLFRGLDELLEGPASASASDEEAEQKLVEFMQAHQLPLFGEVSEENFYHYETSGARGLLWVLFAESGGTPCSSRCRQRAYEQQEALRQVAHSRRDVKVVFADAAAHKDYLLMLGAREFPVFLLQKGTLSAIEVGEIETWALPLESPIRPEAIISWMDQDLDEHGDVRREPPWSVFGERCCQGSVSQLDQSTSPAGAEPANRKSRPMGGPTESSACSVCGTVRGYPGSCESCALTHVR</sequence>
<dbReference type="InterPro" id="IPR036249">
    <property type="entry name" value="Thioredoxin-like_sf"/>
</dbReference>
<evidence type="ECO:0000313" key="6">
    <source>
        <dbReference type="Proteomes" id="UP001642464"/>
    </source>
</evidence>
<dbReference type="InterPro" id="IPR036397">
    <property type="entry name" value="RNaseH_sf"/>
</dbReference>
<dbReference type="PROSITE" id="PS51352">
    <property type="entry name" value="THIOREDOXIN_2"/>
    <property type="match status" value="1"/>
</dbReference>
<dbReference type="CDD" id="cd02961">
    <property type="entry name" value="PDI_a_family"/>
    <property type="match status" value="1"/>
</dbReference>
<dbReference type="SUPFAM" id="SSF52833">
    <property type="entry name" value="Thioredoxin-like"/>
    <property type="match status" value="1"/>
</dbReference>
<dbReference type="Gene3D" id="3.40.30.10">
    <property type="entry name" value="Glutaredoxin"/>
    <property type="match status" value="2"/>
</dbReference>
<feature type="domain" description="Thioredoxin" evidence="4">
    <location>
        <begin position="768"/>
        <end position="901"/>
    </location>
</feature>
<dbReference type="InterPro" id="IPR013766">
    <property type="entry name" value="Thioredoxin_domain"/>
</dbReference>
<protein>
    <submittedName>
        <fullName evidence="5">Protein disulfide isomerase-like 1-2 (AtPDIL1-2) (Protein disulfide-isomerase 2) (PDI 2) (Protein disulfide-isomerase 6) (AtPDI6)</fullName>
    </submittedName>
</protein>
<name>A0ABP0QGR0_9DINO</name>
<comment type="similarity">
    <text evidence="1">Belongs to the protein disulfide isomerase family.</text>
</comment>
<proteinExistence type="inferred from homology"/>
<accession>A0ABP0QGR0</accession>
<evidence type="ECO:0000256" key="1">
    <source>
        <dbReference type="ARBA" id="ARBA00006347"/>
    </source>
</evidence>
<feature type="domain" description="Integrase catalytic" evidence="3">
    <location>
        <begin position="1"/>
        <end position="113"/>
    </location>
</feature>
<gene>
    <name evidence="5" type="ORF">SCF082_LOCUS41330</name>
</gene>
<dbReference type="Gene3D" id="3.30.420.10">
    <property type="entry name" value="Ribonuclease H-like superfamily/Ribonuclease H"/>
    <property type="match status" value="1"/>
</dbReference>
<keyword evidence="6" id="KW-1185">Reference proteome</keyword>
<feature type="compositionally biased region" description="Polar residues" evidence="2">
    <location>
        <begin position="1132"/>
        <end position="1141"/>
    </location>
</feature>
<dbReference type="Pfam" id="PF00085">
    <property type="entry name" value="Thioredoxin"/>
    <property type="match status" value="1"/>
</dbReference>
<reference evidence="5 6" key="1">
    <citation type="submission" date="2024-02" db="EMBL/GenBank/DDBJ databases">
        <authorList>
            <person name="Chen Y."/>
            <person name="Shah S."/>
            <person name="Dougan E. K."/>
            <person name="Thang M."/>
            <person name="Chan C."/>
        </authorList>
    </citation>
    <scope>NUCLEOTIDE SEQUENCE [LARGE SCALE GENOMIC DNA]</scope>
</reference>
<comment type="caution">
    <text evidence="5">The sequence shown here is derived from an EMBL/GenBank/DDBJ whole genome shotgun (WGS) entry which is preliminary data.</text>
</comment>
<organism evidence="5 6">
    <name type="scientific">Durusdinium trenchii</name>
    <dbReference type="NCBI Taxonomy" id="1381693"/>
    <lineage>
        <taxon>Eukaryota</taxon>
        <taxon>Sar</taxon>
        <taxon>Alveolata</taxon>
        <taxon>Dinophyceae</taxon>
        <taxon>Suessiales</taxon>
        <taxon>Symbiodiniaceae</taxon>
        <taxon>Durusdinium</taxon>
    </lineage>
</organism>
<dbReference type="Proteomes" id="UP001642464">
    <property type="component" value="Unassembled WGS sequence"/>
</dbReference>